<feature type="compositionally biased region" description="Basic and acidic residues" evidence="1">
    <location>
        <begin position="1"/>
        <end position="33"/>
    </location>
</feature>
<keyword evidence="3" id="KW-1185">Reference proteome</keyword>
<evidence type="ECO:0000256" key="1">
    <source>
        <dbReference type="SAM" id="MobiDB-lite"/>
    </source>
</evidence>
<reference evidence="2" key="1">
    <citation type="journal article" date="2014" name="Int. J. Syst. Evol. Microbiol.">
        <title>Complete genome sequence of Corynebacterium casei LMG S-19264T (=DSM 44701T), isolated from a smear-ripened cheese.</title>
        <authorList>
            <consortium name="US DOE Joint Genome Institute (JGI-PGF)"/>
            <person name="Walter F."/>
            <person name="Albersmeier A."/>
            <person name="Kalinowski J."/>
            <person name="Ruckert C."/>
        </authorList>
    </citation>
    <scope>NUCLEOTIDE SEQUENCE</scope>
    <source>
        <strain evidence="2">CGMCC 1.15447</strain>
    </source>
</reference>
<protein>
    <submittedName>
        <fullName evidence="2">Uncharacterized protein</fullName>
    </submittedName>
</protein>
<comment type="caution">
    <text evidence="2">The sequence shown here is derived from an EMBL/GenBank/DDBJ whole genome shotgun (WGS) entry which is preliminary data.</text>
</comment>
<dbReference type="AlphaFoldDB" id="A0A916W8U4"/>
<dbReference type="Proteomes" id="UP000648801">
    <property type="component" value="Unassembled WGS sequence"/>
</dbReference>
<sequence>MQIVHDGWDPRGEEDGQHTDDDCDEQHDGERTRWVVGADAPGGDTVDRRREYDGEQRGDVDDEELSEEYPGNCKQNRDAEGEENVAANGAAGGCFGRSGGFGKVDQRGAPLKLLSGLDAADADLFLL</sequence>
<dbReference type="EMBL" id="BMJB01000003">
    <property type="protein sequence ID" value="GGA76846.1"/>
    <property type="molecule type" value="Genomic_DNA"/>
</dbReference>
<evidence type="ECO:0000313" key="3">
    <source>
        <dbReference type="Proteomes" id="UP000648801"/>
    </source>
</evidence>
<organism evidence="2 3">
    <name type="scientific">Edaphobacter acidisoli</name>
    <dbReference type="NCBI Taxonomy" id="2040573"/>
    <lineage>
        <taxon>Bacteria</taxon>
        <taxon>Pseudomonadati</taxon>
        <taxon>Acidobacteriota</taxon>
        <taxon>Terriglobia</taxon>
        <taxon>Terriglobales</taxon>
        <taxon>Acidobacteriaceae</taxon>
        <taxon>Edaphobacter</taxon>
    </lineage>
</organism>
<accession>A0A916W8U4</accession>
<proteinExistence type="predicted"/>
<feature type="region of interest" description="Disordered" evidence="1">
    <location>
        <begin position="1"/>
        <end position="100"/>
    </location>
</feature>
<feature type="compositionally biased region" description="Basic and acidic residues" evidence="1">
    <location>
        <begin position="45"/>
        <end position="59"/>
    </location>
</feature>
<reference evidence="2" key="2">
    <citation type="submission" date="2020-09" db="EMBL/GenBank/DDBJ databases">
        <authorList>
            <person name="Sun Q."/>
            <person name="Zhou Y."/>
        </authorList>
    </citation>
    <scope>NUCLEOTIDE SEQUENCE</scope>
    <source>
        <strain evidence="2">CGMCC 1.15447</strain>
    </source>
</reference>
<evidence type="ECO:0000313" key="2">
    <source>
        <dbReference type="EMBL" id="GGA76846.1"/>
    </source>
</evidence>
<gene>
    <name evidence="2" type="ORF">GCM10011507_30210</name>
</gene>
<feature type="compositionally biased region" description="Gly residues" evidence="1">
    <location>
        <begin position="90"/>
        <end position="100"/>
    </location>
</feature>
<name>A0A916W8U4_9BACT</name>